<dbReference type="Proteomes" id="UP001218188">
    <property type="component" value="Unassembled WGS sequence"/>
</dbReference>
<accession>A0AAD6TD84</accession>
<keyword evidence="2" id="KW-1185">Reference proteome</keyword>
<organism evidence="1 2">
    <name type="scientific">Mycena alexandri</name>
    <dbReference type="NCBI Taxonomy" id="1745969"/>
    <lineage>
        <taxon>Eukaryota</taxon>
        <taxon>Fungi</taxon>
        <taxon>Dikarya</taxon>
        <taxon>Basidiomycota</taxon>
        <taxon>Agaricomycotina</taxon>
        <taxon>Agaricomycetes</taxon>
        <taxon>Agaricomycetidae</taxon>
        <taxon>Agaricales</taxon>
        <taxon>Marasmiineae</taxon>
        <taxon>Mycenaceae</taxon>
        <taxon>Mycena</taxon>
    </lineage>
</organism>
<evidence type="ECO:0000313" key="2">
    <source>
        <dbReference type="Proteomes" id="UP001218188"/>
    </source>
</evidence>
<protein>
    <submittedName>
        <fullName evidence="1">Uncharacterized protein</fullName>
    </submittedName>
</protein>
<dbReference type="EMBL" id="JARJCM010000007">
    <property type="protein sequence ID" value="KAJ7044311.1"/>
    <property type="molecule type" value="Genomic_DNA"/>
</dbReference>
<proteinExistence type="predicted"/>
<gene>
    <name evidence="1" type="ORF">C8F04DRAFT_1356672</name>
</gene>
<name>A0AAD6TD84_9AGAR</name>
<reference evidence="1" key="1">
    <citation type="submission" date="2023-03" db="EMBL/GenBank/DDBJ databases">
        <title>Massive genome expansion in bonnet fungi (Mycena s.s.) driven by repeated elements and novel gene families across ecological guilds.</title>
        <authorList>
            <consortium name="Lawrence Berkeley National Laboratory"/>
            <person name="Harder C.B."/>
            <person name="Miyauchi S."/>
            <person name="Viragh M."/>
            <person name="Kuo A."/>
            <person name="Thoen E."/>
            <person name="Andreopoulos B."/>
            <person name="Lu D."/>
            <person name="Skrede I."/>
            <person name="Drula E."/>
            <person name="Henrissat B."/>
            <person name="Morin E."/>
            <person name="Kohler A."/>
            <person name="Barry K."/>
            <person name="LaButti K."/>
            <person name="Morin E."/>
            <person name="Salamov A."/>
            <person name="Lipzen A."/>
            <person name="Mereny Z."/>
            <person name="Hegedus B."/>
            <person name="Baldrian P."/>
            <person name="Stursova M."/>
            <person name="Weitz H."/>
            <person name="Taylor A."/>
            <person name="Grigoriev I.V."/>
            <person name="Nagy L.G."/>
            <person name="Martin F."/>
            <person name="Kauserud H."/>
        </authorList>
    </citation>
    <scope>NUCLEOTIDE SEQUENCE</scope>
    <source>
        <strain evidence="1">CBHHK200</strain>
    </source>
</reference>
<comment type="caution">
    <text evidence="1">The sequence shown here is derived from an EMBL/GenBank/DDBJ whole genome shotgun (WGS) entry which is preliminary data.</text>
</comment>
<sequence>MAPMKTRRRSDKCKRAIAAAKRRAEFGWIVPQPYSNDGHEREVDGTVSTDRLLGDKASDASVGDDPSRAVAICLIPPQQLLDRIKESMAPFDPVCFNGGCKPNPRAGVVHPAKIQDNSDMITGDRLVASALARMVFRRVAKVTASMPIDCNLSFPEMHDDGQEACEILSVDGRPNGNNRDIWVGGILAQLAAMVVEKQSAGATSNVEECHVIQLHPGGIDKTSIVLPRSGSEPIPILNLNRTQTEPEFRFTQWLRTGPNPKFGSGFENFEILPDLFEHVRTCVNL</sequence>
<dbReference type="AlphaFoldDB" id="A0AAD6TD84"/>
<evidence type="ECO:0000313" key="1">
    <source>
        <dbReference type="EMBL" id="KAJ7044311.1"/>
    </source>
</evidence>